<protein>
    <recommendedName>
        <fullName evidence="1">PRC-barrel domain-containing protein</fullName>
    </recommendedName>
</protein>
<sequence>MDGYAIEASDGRIGTVKDFLFDDMNWLVRWLVVDTGNWLSGRTVLLPASVLGHINQKKQEFSVRLTRQQIKDSPDIDTDKPVSRQAEINIYDYYGWSPYWGADFYLGGYGDLVGPPFPGLDGSDDDISDAQQSHNDPHLRSIEAVTGNHIQAADGEIGHVEDFLVQEDDWSIHYLVVDTKNWWPGKKVLISPRSVKNIDWTSKLVTLNVDRQRVKDSPSYDSSTNVNRIYENNFHHYYNASQPSDQSNTNLR</sequence>
<comment type="caution">
    <text evidence="2">The sequence shown here is derived from an EMBL/GenBank/DDBJ whole genome shotgun (WGS) entry which is preliminary data.</text>
</comment>
<feature type="domain" description="PRC-barrel" evidence="1">
    <location>
        <begin position="9"/>
        <end position="60"/>
    </location>
</feature>
<dbReference type="GO" id="GO:0019684">
    <property type="term" value="P:photosynthesis, light reaction"/>
    <property type="evidence" value="ECO:0007669"/>
    <property type="project" value="InterPro"/>
</dbReference>
<dbReference type="InterPro" id="IPR027275">
    <property type="entry name" value="PRC-brl_dom"/>
</dbReference>
<dbReference type="SUPFAM" id="SSF50346">
    <property type="entry name" value="PRC-barrel domain"/>
    <property type="match status" value="2"/>
</dbReference>
<dbReference type="Gene3D" id="3.90.50.10">
    <property type="entry name" value="Photosynthetic Reaction Center, subunit H, domain 2"/>
    <property type="match status" value="2"/>
</dbReference>
<dbReference type="EMBL" id="PIUM01000024">
    <property type="protein sequence ID" value="PKU23085.1"/>
    <property type="molecule type" value="Genomic_DNA"/>
</dbReference>
<feature type="domain" description="PRC-barrel" evidence="1">
    <location>
        <begin position="155"/>
        <end position="200"/>
    </location>
</feature>
<dbReference type="OrthoDB" id="7274881at2"/>
<evidence type="ECO:0000259" key="1">
    <source>
        <dbReference type="Pfam" id="PF05239"/>
    </source>
</evidence>
<dbReference type="InterPro" id="IPR011033">
    <property type="entry name" value="PRC_barrel-like_sf"/>
</dbReference>
<evidence type="ECO:0000313" key="3">
    <source>
        <dbReference type="Proteomes" id="UP000233293"/>
    </source>
</evidence>
<dbReference type="InterPro" id="IPR014747">
    <property type="entry name" value="Bac_photo_RC_H_C"/>
</dbReference>
<gene>
    <name evidence="2" type="ORF">CWS72_18595</name>
</gene>
<proteinExistence type="predicted"/>
<evidence type="ECO:0000313" key="2">
    <source>
        <dbReference type="EMBL" id="PKU23085.1"/>
    </source>
</evidence>
<name>A0A2N3PRQ8_9PROT</name>
<accession>A0A2N3PRQ8</accession>
<reference evidence="3" key="1">
    <citation type="submission" date="2017-12" db="EMBL/GenBank/DDBJ databases">
        <title>Draft genome sequence of Telmatospirillum siberiense 26-4b1T, an acidotolerant peatland alphaproteobacterium potentially involved in sulfur cycling.</title>
        <authorList>
            <person name="Hausmann B."/>
            <person name="Pjevac P."/>
            <person name="Schreck K."/>
            <person name="Herbold C.W."/>
            <person name="Daims H."/>
            <person name="Wagner M."/>
            <person name="Pester M."/>
            <person name="Loy A."/>
        </authorList>
    </citation>
    <scope>NUCLEOTIDE SEQUENCE [LARGE SCALE GENOMIC DNA]</scope>
    <source>
        <strain evidence="3">26-4b1</strain>
    </source>
</reference>
<dbReference type="GO" id="GO:0030077">
    <property type="term" value="C:plasma membrane light-harvesting complex"/>
    <property type="evidence" value="ECO:0007669"/>
    <property type="project" value="InterPro"/>
</dbReference>
<dbReference type="AlphaFoldDB" id="A0A2N3PRQ8"/>
<dbReference type="Pfam" id="PF05239">
    <property type="entry name" value="PRC"/>
    <property type="match status" value="2"/>
</dbReference>
<dbReference type="Proteomes" id="UP000233293">
    <property type="component" value="Unassembled WGS sequence"/>
</dbReference>
<keyword evidence="3" id="KW-1185">Reference proteome</keyword>
<organism evidence="2 3">
    <name type="scientific">Telmatospirillum siberiense</name>
    <dbReference type="NCBI Taxonomy" id="382514"/>
    <lineage>
        <taxon>Bacteria</taxon>
        <taxon>Pseudomonadati</taxon>
        <taxon>Pseudomonadota</taxon>
        <taxon>Alphaproteobacteria</taxon>
        <taxon>Rhodospirillales</taxon>
        <taxon>Rhodospirillaceae</taxon>
        <taxon>Telmatospirillum</taxon>
    </lineage>
</organism>